<dbReference type="PANTHER" id="PTHR30302">
    <property type="entry name" value="HYDROGENASE 1 MATURATION PROTEASE"/>
    <property type="match status" value="1"/>
</dbReference>
<keyword evidence="2" id="KW-0645">Protease</keyword>
<dbReference type="PRINTS" id="PR00446">
    <property type="entry name" value="HYDRGNUPTAKE"/>
</dbReference>
<evidence type="ECO:0000313" key="5">
    <source>
        <dbReference type="EMBL" id="GCF09971.1"/>
    </source>
</evidence>
<dbReference type="InterPro" id="IPR000671">
    <property type="entry name" value="Peptidase_A31"/>
</dbReference>
<keyword evidence="4" id="KW-0378">Hydrolase</keyword>
<dbReference type="InterPro" id="IPR023430">
    <property type="entry name" value="Pept_HybD-like_dom_sf"/>
</dbReference>
<dbReference type="AlphaFoldDB" id="A0A5A5TEI4"/>
<evidence type="ECO:0000256" key="1">
    <source>
        <dbReference type="ARBA" id="ARBA00006814"/>
    </source>
</evidence>
<comment type="similarity">
    <text evidence="1">Belongs to the peptidase A31 family.</text>
</comment>
<dbReference type="OrthoDB" id="9794619at2"/>
<keyword evidence="6" id="KW-1185">Reference proteome</keyword>
<comment type="caution">
    <text evidence="5">The sequence shown here is derived from an EMBL/GenBank/DDBJ whole genome shotgun (WGS) entry which is preliminary data.</text>
</comment>
<dbReference type="EMBL" id="BIXY01000056">
    <property type="protein sequence ID" value="GCF09971.1"/>
    <property type="molecule type" value="Genomic_DNA"/>
</dbReference>
<proteinExistence type="inferred from homology"/>
<reference evidence="5 6" key="1">
    <citation type="submission" date="2019-01" db="EMBL/GenBank/DDBJ databases">
        <title>Draft genome sequence of Dictyobacter sp. Uno17.</title>
        <authorList>
            <person name="Wang C.M."/>
            <person name="Zheng Y."/>
            <person name="Sakai Y."/>
            <person name="Abe K."/>
            <person name="Yokota A."/>
            <person name="Yabe S."/>
        </authorList>
    </citation>
    <scope>NUCLEOTIDE SEQUENCE [LARGE SCALE GENOMIC DNA]</scope>
    <source>
        <strain evidence="5 6">Uno17</strain>
    </source>
</reference>
<protein>
    <submittedName>
        <fullName evidence="5">Peptidase M52</fullName>
    </submittedName>
</protein>
<dbReference type="RefSeq" id="WP_149402873.1">
    <property type="nucleotide sequence ID" value="NZ_BIXY01000056.1"/>
</dbReference>
<dbReference type="GO" id="GO:0016485">
    <property type="term" value="P:protein processing"/>
    <property type="evidence" value="ECO:0007669"/>
    <property type="project" value="TreeGrafter"/>
</dbReference>
<accession>A0A5A5TEI4</accession>
<name>A0A5A5TEI4_9CHLR</name>
<dbReference type="SUPFAM" id="SSF53163">
    <property type="entry name" value="HybD-like"/>
    <property type="match status" value="1"/>
</dbReference>
<keyword evidence="3" id="KW-0064">Aspartyl protease</keyword>
<evidence type="ECO:0000256" key="2">
    <source>
        <dbReference type="ARBA" id="ARBA00022670"/>
    </source>
</evidence>
<dbReference type="NCBIfam" id="TIGR00072">
    <property type="entry name" value="hydrog_prot"/>
    <property type="match status" value="1"/>
</dbReference>
<evidence type="ECO:0000256" key="4">
    <source>
        <dbReference type="ARBA" id="ARBA00022801"/>
    </source>
</evidence>
<organism evidence="5 6">
    <name type="scientific">Dictyobacter arantiisoli</name>
    <dbReference type="NCBI Taxonomy" id="2014874"/>
    <lineage>
        <taxon>Bacteria</taxon>
        <taxon>Bacillati</taxon>
        <taxon>Chloroflexota</taxon>
        <taxon>Ktedonobacteria</taxon>
        <taxon>Ktedonobacterales</taxon>
        <taxon>Dictyobacteraceae</taxon>
        <taxon>Dictyobacter</taxon>
    </lineage>
</organism>
<dbReference type="GO" id="GO:0004190">
    <property type="term" value="F:aspartic-type endopeptidase activity"/>
    <property type="evidence" value="ECO:0007669"/>
    <property type="project" value="UniProtKB-KW"/>
</dbReference>
<evidence type="ECO:0000256" key="3">
    <source>
        <dbReference type="ARBA" id="ARBA00022750"/>
    </source>
</evidence>
<dbReference type="Pfam" id="PF01750">
    <property type="entry name" value="HycI"/>
    <property type="match status" value="1"/>
</dbReference>
<sequence length="179" mass="19357">MSSTPLSEQPLRRILIACIGNIFLGDDGFGVEVASRLMNRQYPEGVQVVDFGIRGMDLAYSLLDEYDALVLVDTVARGGQPGTLYLIEPDLTEMTPEKGGEAGRMALDTHSMDPVKVLAYARTLGAQPIHTLLIGCEPASLGSDDPCTEMQMELSEPVQAAVDEALKMIDSVVKKLVFL</sequence>
<dbReference type="PANTHER" id="PTHR30302:SF1">
    <property type="entry name" value="HYDROGENASE 2 MATURATION PROTEASE"/>
    <property type="match status" value="1"/>
</dbReference>
<dbReference type="Proteomes" id="UP000322530">
    <property type="component" value="Unassembled WGS sequence"/>
</dbReference>
<dbReference type="Gene3D" id="3.40.50.1450">
    <property type="entry name" value="HybD-like"/>
    <property type="match status" value="1"/>
</dbReference>
<gene>
    <name evidence="5" type="ORF">KDI_35350</name>
</gene>
<dbReference type="GO" id="GO:0008047">
    <property type="term" value="F:enzyme activator activity"/>
    <property type="evidence" value="ECO:0007669"/>
    <property type="project" value="InterPro"/>
</dbReference>
<dbReference type="CDD" id="cd06068">
    <property type="entry name" value="H2MP_like-1"/>
    <property type="match status" value="1"/>
</dbReference>
<evidence type="ECO:0000313" key="6">
    <source>
        <dbReference type="Proteomes" id="UP000322530"/>
    </source>
</evidence>